<sequence length="61" mass="6609">MLTVAGDGNRRRGKRRRTGYRTAASTEGDGERVERGGANERKGKRKEGRILTGEYGGRSGG</sequence>
<dbReference type="Proteomes" id="UP000817658">
    <property type="component" value="Chromosome 1"/>
</dbReference>
<evidence type="ECO:0000256" key="1">
    <source>
        <dbReference type="SAM" id="MobiDB-lite"/>
    </source>
</evidence>
<name>Q5N7C9_ORYSJ</name>
<gene>
    <name evidence="3" type="ORF">P0489B03.20</name>
    <name evidence="2" type="ORF">P0679C12.10</name>
</gene>
<reference evidence="4" key="2">
    <citation type="journal article" date="2005" name="Nature">
        <title>The map-based sequence of the rice genome.</title>
        <authorList>
            <consortium name="International rice genome sequencing project (IRGSP)"/>
            <person name="Matsumoto T."/>
            <person name="Wu J."/>
            <person name="Kanamori H."/>
            <person name="Katayose Y."/>
            <person name="Fujisawa M."/>
            <person name="Namiki N."/>
            <person name="Mizuno H."/>
            <person name="Yamamoto K."/>
            <person name="Antonio B.A."/>
            <person name="Baba T."/>
            <person name="Sakata K."/>
            <person name="Nagamura Y."/>
            <person name="Aoki H."/>
            <person name="Arikawa K."/>
            <person name="Arita K."/>
            <person name="Bito T."/>
            <person name="Chiden Y."/>
            <person name="Fujitsuka N."/>
            <person name="Fukunaka R."/>
            <person name="Hamada M."/>
            <person name="Harada C."/>
            <person name="Hayashi A."/>
            <person name="Hijishita S."/>
            <person name="Honda M."/>
            <person name="Hosokawa S."/>
            <person name="Ichikawa Y."/>
            <person name="Idonuma A."/>
            <person name="Iijima M."/>
            <person name="Ikeda M."/>
            <person name="Ikeno M."/>
            <person name="Ito K."/>
            <person name="Ito S."/>
            <person name="Ito T."/>
            <person name="Ito Y."/>
            <person name="Ito Y."/>
            <person name="Iwabuchi A."/>
            <person name="Kamiya K."/>
            <person name="Karasawa W."/>
            <person name="Kurita K."/>
            <person name="Katagiri S."/>
            <person name="Kikuta A."/>
            <person name="Kobayashi H."/>
            <person name="Kobayashi N."/>
            <person name="Machita K."/>
            <person name="Maehara T."/>
            <person name="Masukawa M."/>
            <person name="Mizubayashi T."/>
            <person name="Mukai Y."/>
            <person name="Nagasaki H."/>
            <person name="Nagata Y."/>
            <person name="Naito S."/>
            <person name="Nakashima M."/>
            <person name="Nakama Y."/>
            <person name="Nakamichi Y."/>
            <person name="Nakamura M."/>
            <person name="Meguro A."/>
            <person name="Negishi M."/>
            <person name="Ohta I."/>
            <person name="Ohta T."/>
            <person name="Okamoto M."/>
            <person name="Ono N."/>
            <person name="Saji S."/>
            <person name="Sakaguchi M."/>
            <person name="Sakai K."/>
            <person name="Shibata M."/>
            <person name="Shimokawa T."/>
            <person name="Song J."/>
            <person name="Takazaki Y."/>
            <person name="Terasawa K."/>
            <person name="Tsugane M."/>
            <person name="Tsuji K."/>
            <person name="Ueda S."/>
            <person name="Waki K."/>
            <person name="Yamagata H."/>
            <person name="Yamamoto M."/>
            <person name="Yamamoto S."/>
            <person name="Yamane H."/>
            <person name="Yoshiki S."/>
            <person name="Yoshihara R."/>
            <person name="Yukawa K."/>
            <person name="Zhong H."/>
            <person name="Yano M."/>
            <person name="Yuan Q."/>
            <person name="Ouyang S."/>
            <person name="Liu J."/>
            <person name="Jones K.M."/>
            <person name="Gansberger K."/>
            <person name="Moffat K."/>
            <person name="Hill J."/>
            <person name="Bera J."/>
            <person name="Fadrosh D."/>
            <person name="Jin S."/>
            <person name="Johri S."/>
            <person name="Kim M."/>
            <person name="Overton L."/>
            <person name="Reardon M."/>
            <person name="Tsitrin T."/>
            <person name="Vuong H."/>
            <person name="Weaver B."/>
            <person name="Ciecko A."/>
            <person name="Tallon L."/>
            <person name="Jackson J."/>
            <person name="Pai G."/>
            <person name="Aken S.V."/>
            <person name="Utterback T."/>
            <person name="Reidmuller S."/>
            <person name="Feldblyum T."/>
            <person name="Hsiao J."/>
            <person name="Zismann V."/>
            <person name="Iobst S."/>
            <person name="de Vazeille A.R."/>
            <person name="Buell C.R."/>
            <person name="Ying K."/>
            <person name="Li Y."/>
            <person name="Lu T."/>
            <person name="Huang Y."/>
            <person name="Zhao Q."/>
            <person name="Feng Q."/>
            <person name="Zhang L."/>
            <person name="Zhu J."/>
            <person name="Weng Q."/>
            <person name="Mu J."/>
            <person name="Lu Y."/>
            <person name="Fan D."/>
            <person name="Liu Y."/>
            <person name="Guan J."/>
            <person name="Zhang Y."/>
            <person name="Yu S."/>
            <person name="Liu X."/>
            <person name="Zhang Y."/>
            <person name="Hong G."/>
            <person name="Han B."/>
            <person name="Choisne N."/>
            <person name="Demange N."/>
            <person name="Orjeda G."/>
            <person name="Samain S."/>
            <person name="Cattolico L."/>
            <person name="Pelletier E."/>
            <person name="Couloux A."/>
            <person name="Segurens B."/>
            <person name="Wincker P."/>
            <person name="D'Hont A."/>
            <person name="Scarpelli C."/>
            <person name="Weissenbach J."/>
            <person name="Salanoubat M."/>
            <person name="Quetier F."/>
            <person name="Yu Y."/>
            <person name="Kim H.R."/>
            <person name="Rambo T."/>
            <person name="Currie J."/>
            <person name="Collura K."/>
            <person name="Luo M."/>
            <person name="Yang T."/>
            <person name="Ammiraju J.S.S."/>
            <person name="Engler F."/>
            <person name="Soderlund C."/>
            <person name="Wing R.A."/>
            <person name="Palmer L.E."/>
            <person name="de la Bastide M."/>
            <person name="Spiegel L."/>
            <person name="Nascimento L."/>
            <person name="Zutavern T."/>
            <person name="O'Shaughnessy A."/>
            <person name="Dike S."/>
            <person name="Dedhia N."/>
            <person name="Preston R."/>
            <person name="Balija V."/>
            <person name="McCombie W.R."/>
            <person name="Chow T."/>
            <person name="Chen H."/>
            <person name="Chung M."/>
            <person name="Chen C."/>
            <person name="Shaw J."/>
            <person name="Wu H."/>
            <person name="Hsiao K."/>
            <person name="Chao Y."/>
            <person name="Chu M."/>
            <person name="Cheng C."/>
            <person name="Hour A."/>
            <person name="Lee P."/>
            <person name="Lin S."/>
            <person name="Lin Y."/>
            <person name="Liou J."/>
            <person name="Liu S."/>
            <person name="Hsing Y."/>
            <person name="Raghuvanshi S."/>
            <person name="Mohanty A."/>
            <person name="Bharti A.K."/>
            <person name="Gaur A."/>
            <person name="Gupta V."/>
            <person name="Kumar D."/>
            <person name="Ravi V."/>
            <person name="Vij S."/>
            <person name="Kapur A."/>
            <person name="Khurana P."/>
            <person name="Khurana P."/>
            <person name="Khurana J.P."/>
            <person name="Tyagi A.K."/>
            <person name="Gaikwad K."/>
            <person name="Singh A."/>
            <person name="Dalal V."/>
            <person name="Srivastava S."/>
            <person name="Dixit A."/>
            <person name="Pal A.K."/>
            <person name="Ghazi I.A."/>
            <person name="Yadav M."/>
            <person name="Pandit A."/>
            <person name="Bhargava A."/>
            <person name="Sureshbabu K."/>
            <person name="Batra K."/>
            <person name="Sharma T.R."/>
            <person name="Mohapatra T."/>
            <person name="Singh N.K."/>
            <person name="Messing J."/>
            <person name="Nelson A.B."/>
            <person name="Fuks G."/>
            <person name="Kavchok S."/>
            <person name="Keizer G."/>
            <person name="Linton E."/>
            <person name="Llaca V."/>
            <person name="Song R."/>
            <person name="Tanyolac B."/>
            <person name="Young S."/>
            <person name="Ho-Il K."/>
            <person name="Hahn J.H."/>
            <person name="Sangsakoo G."/>
            <person name="Vanavichit A."/>
            <person name="de Mattos Luiz.A.T."/>
            <person name="Zimmer P.D."/>
            <person name="Malone G."/>
            <person name="Dellagostin O."/>
            <person name="de Oliveira A.C."/>
            <person name="Bevan M."/>
            <person name="Bancroft I."/>
            <person name="Minx P."/>
            <person name="Cordum H."/>
            <person name="Wilson R."/>
            <person name="Cheng Z."/>
            <person name="Jin W."/>
            <person name="Jiang J."/>
            <person name="Leong S.A."/>
            <person name="Iwama H."/>
            <person name="Gojobori T."/>
            <person name="Itoh T."/>
            <person name="Niimura Y."/>
            <person name="Fujii Y."/>
            <person name="Habara T."/>
            <person name="Sakai H."/>
            <person name="Sato Y."/>
            <person name="Wilson G."/>
            <person name="Kumar K."/>
            <person name="McCouch S."/>
            <person name="Juretic N."/>
            <person name="Hoen D."/>
            <person name="Wright S."/>
            <person name="Bruskiewich R."/>
            <person name="Bureau T."/>
            <person name="Miyao A."/>
            <person name="Hirochika H."/>
            <person name="Nishikawa T."/>
            <person name="Kadowaki K."/>
            <person name="Sugiura M."/>
            <person name="Burr B."/>
            <person name="Sasaki T."/>
        </authorList>
    </citation>
    <scope>NUCLEOTIDE SEQUENCE [LARGE SCALE GENOMIC DNA]</scope>
    <source>
        <strain evidence="4">cv. Nipponbare</strain>
    </source>
</reference>
<feature type="region of interest" description="Disordered" evidence="1">
    <location>
        <begin position="1"/>
        <end position="61"/>
    </location>
</feature>
<dbReference type="AlphaFoldDB" id="Q5N7C9"/>
<dbReference type="Proteomes" id="UP000000763">
    <property type="component" value="Chromosome 1"/>
</dbReference>
<dbReference type="EMBL" id="AP003287">
    <property type="protein sequence ID" value="BAD82023.1"/>
    <property type="molecule type" value="Genomic_DNA"/>
</dbReference>
<evidence type="ECO:0000313" key="2">
    <source>
        <dbReference type="EMBL" id="BAD82023.1"/>
    </source>
</evidence>
<reference evidence="4" key="3">
    <citation type="journal article" date="2008" name="Nucleic Acids Res.">
        <title>The rice annotation project database (RAP-DB): 2008 update.</title>
        <authorList>
            <consortium name="The rice annotation project (RAP)"/>
        </authorList>
    </citation>
    <scope>GENOME REANNOTATION</scope>
    <source>
        <strain evidence="4">cv. Nipponbare</strain>
    </source>
</reference>
<protein>
    <submittedName>
        <fullName evidence="3">Uncharacterized protein</fullName>
    </submittedName>
</protein>
<feature type="compositionally biased region" description="Basic and acidic residues" evidence="1">
    <location>
        <begin position="29"/>
        <end position="41"/>
    </location>
</feature>
<dbReference type="EMBL" id="AP003794">
    <property type="protein sequence ID" value="BAD82629.1"/>
    <property type="molecule type" value="Genomic_DNA"/>
</dbReference>
<evidence type="ECO:0000313" key="4">
    <source>
        <dbReference type="Proteomes" id="UP000000763"/>
    </source>
</evidence>
<accession>Q5N7C9</accession>
<proteinExistence type="predicted"/>
<organism evidence="3">
    <name type="scientific">Oryza sativa subsp. japonica</name>
    <name type="common">Rice</name>
    <dbReference type="NCBI Taxonomy" id="39947"/>
    <lineage>
        <taxon>Eukaryota</taxon>
        <taxon>Viridiplantae</taxon>
        <taxon>Streptophyta</taxon>
        <taxon>Embryophyta</taxon>
        <taxon>Tracheophyta</taxon>
        <taxon>Spermatophyta</taxon>
        <taxon>Magnoliopsida</taxon>
        <taxon>Liliopsida</taxon>
        <taxon>Poales</taxon>
        <taxon>Poaceae</taxon>
        <taxon>BOP clade</taxon>
        <taxon>Oryzoideae</taxon>
        <taxon>Oryzeae</taxon>
        <taxon>Oryzinae</taxon>
        <taxon>Oryza</taxon>
        <taxon>Oryza sativa</taxon>
    </lineage>
</organism>
<evidence type="ECO:0000313" key="3">
    <source>
        <dbReference type="EMBL" id="BAD82629.1"/>
    </source>
</evidence>
<reference evidence="3" key="1">
    <citation type="journal article" date="2002" name="Nature">
        <title>The genome sequence and structure of rice chromosome 1.</title>
        <authorList>
            <person name="Sasaki T."/>
            <person name="Matsumoto T."/>
            <person name="Yamamoto K."/>
            <person name="Sakata K."/>
            <person name="Baba T."/>
            <person name="Katayose Y."/>
            <person name="Wu J."/>
            <person name="Niimura Y."/>
            <person name="Cheng Z."/>
            <person name="Nagamura Y."/>
            <person name="Antonio B.A."/>
            <person name="Kanamori H."/>
            <person name="Hosokawa S."/>
            <person name="Masukawa M."/>
            <person name="Arikawa K."/>
            <person name="Chiden Y."/>
            <person name="Hayashi M."/>
            <person name="Okamoto M."/>
            <person name="Ando T."/>
            <person name="Aoki H."/>
            <person name="Arita K."/>
            <person name="Hamada M."/>
            <person name="Harada C."/>
            <person name="Hijishita S."/>
            <person name="Honda M."/>
            <person name="Ichikawa Y."/>
            <person name="Idonuma A."/>
            <person name="Iijima M."/>
            <person name="Ikeda M."/>
            <person name="Ikeno M."/>
            <person name="Itoh S."/>
            <person name="Itoh T."/>
            <person name="Itoh Y."/>
            <person name="Itoh Y."/>
            <person name="Iwabuchi A."/>
            <person name="Kamiya K."/>
            <person name="Karasawa W."/>
            <person name="Katagiri S."/>
            <person name="Kikuta A."/>
            <person name="Kobayashi N."/>
            <person name="Kono I."/>
            <person name="Machita K."/>
            <person name="Maehara T."/>
            <person name="Mizuno H."/>
            <person name="Mizubayashi T."/>
            <person name="Mukai Y."/>
            <person name="Nagasaki H."/>
            <person name="Nakashima M."/>
            <person name="Nakama Y."/>
            <person name="Nakamichi Y."/>
            <person name="Nakamura M."/>
            <person name="Namiki N."/>
            <person name="Negishi M."/>
            <person name="Ohta I."/>
            <person name="Ono N."/>
            <person name="Saji S."/>
            <person name="Sakai K."/>
            <person name="Shibata M."/>
            <person name="Shimokawa T."/>
            <person name="Shomura A."/>
            <person name="Song J."/>
            <person name="Takazaki Y."/>
            <person name="Terasawa K."/>
            <person name="Tsuji K."/>
            <person name="Waki K."/>
            <person name="Yamagata H."/>
            <person name="Yamane H."/>
            <person name="Yoshiki S."/>
            <person name="Yoshihara R."/>
            <person name="Yukawa K."/>
            <person name="Zhong H."/>
            <person name="Iwama H."/>
            <person name="Endo T."/>
            <person name="Ito H."/>
            <person name="Hahn J.H."/>
            <person name="Kim H.I."/>
            <person name="Eun M.Y."/>
            <person name="Yano M."/>
            <person name="Jiang J."/>
            <person name="Gojobori T."/>
        </authorList>
    </citation>
    <scope>NUCLEOTIDE SEQUENCE</scope>
</reference>